<dbReference type="Gramene" id="AUR62022665-RA">
    <property type="protein sequence ID" value="AUR62022665-RA:cds"/>
    <property type="gene ID" value="AUR62022665"/>
</dbReference>
<reference evidence="1" key="1">
    <citation type="journal article" date="2017" name="Nature">
        <title>The genome of Chenopodium quinoa.</title>
        <authorList>
            <person name="Jarvis D.E."/>
            <person name="Ho Y.S."/>
            <person name="Lightfoot D.J."/>
            <person name="Schmoeckel S.M."/>
            <person name="Li B."/>
            <person name="Borm T.J.A."/>
            <person name="Ohyanagi H."/>
            <person name="Mineta K."/>
            <person name="Michell C.T."/>
            <person name="Saber N."/>
            <person name="Kharbatia N.M."/>
            <person name="Rupper R.R."/>
            <person name="Sharp A.R."/>
            <person name="Dally N."/>
            <person name="Boughton B.A."/>
            <person name="Woo Y.H."/>
            <person name="Gao G."/>
            <person name="Schijlen E.G.W.M."/>
            <person name="Guo X."/>
            <person name="Momin A.A."/>
            <person name="Negrao S."/>
            <person name="Al-Babili S."/>
            <person name="Gehring C."/>
            <person name="Roessner U."/>
            <person name="Jung C."/>
            <person name="Murphy K."/>
            <person name="Arold S.T."/>
            <person name="Gojobori T."/>
            <person name="van der Linden C.G."/>
            <person name="van Loo E.N."/>
            <person name="Jellen E.N."/>
            <person name="Maughan P.J."/>
            <person name="Tester M."/>
        </authorList>
    </citation>
    <scope>NUCLEOTIDE SEQUENCE [LARGE SCALE GENOMIC DNA]</scope>
    <source>
        <strain evidence="1">cv. PI 614886</strain>
    </source>
</reference>
<evidence type="ECO:0000313" key="2">
    <source>
        <dbReference type="Proteomes" id="UP000596660"/>
    </source>
</evidence>
<keyword evidence="2" id="KW-1185">Reference proteome</keyword>
<name>A0A803M366_CHEQI</name>
<organism evidence="1 2">
    <name type="scientific">Chenopodium quinoa</name>
    <name type="common">Quinoa</name>
    <dbReference type="NCBI Taxonomy" id="63459"/>
    <lineage>
        <taxon>Eukaryota</taxon>
        <taxon>Viridiplantae</taxon>
        <taxon>Streptophyta</taxon>
        <taxon>Embryophyta</taxon>
        <taxon>Tracheophyta</taxon>
        <taxon>Spermatophyta</taxon>
        <taxon>Magnoliopsida</taxon>
        <taxon>eudicotyledons</taxon>
        <taxon>Gunneridae</taxon>
        <taxon>Pentapetalae</taxon>
        <taxon>Caryophyllales</taxon>
        <taxon>Chenopodiaceae</taxon>
        <taxon>Chenopodioideae</taxon>
        <taxon>Atripliceae</taxon>
        <taxon>Chenopodium</taxon>
    </lineage>
</organism>
<evidence type="ECO:0000313" key="1">
    <source>
        <dbReference type="EnsemblPlants" id="AUR62022665-RA:cds"/>
    </source>
</evidence>
<dbReference type="Pfam" id="PF05553">
    <property type="entry name" value="DUF761"/>
    <property type="match status" value="1"/>
</dbReference>
<proteinExistence type="predicted"/>
<sequence length="144" mass="16099">MELLGRLRRAVKKLTFLLNLKKFLTSSTWQVASLIRARAPAITRTSHWNRRAYSFSDRPGLRACVEGSSSTSSPPTLQRATSYPLELDIDKHAQAFIDNFHRHLVYEKQVSLELRYCGHGSSSSTSDSIVSPLSSVSSQFVSPT</sequence>
<dbReference type="EnsemblPlants" id="AUR62022665-RA">
    <property type="protein sequence ID" value="AUR62022665-RA:cds"/>
    <property type="gene ID" value="AUR62022665"/>
</dbReference>
<accession>A0A803M366</accession>
<dbReference type="InterPro" id="IPR008480">
    <property type="entry name" value="DUF761_pln"/>
</dbReference>
<dbReference type="OMA" id="RAEMFIT"/>
<protein>
    <submittedName>
        <fullName evidence="1">Uncharacterized protein</fullName>
    </submittedName>
</protein>
<dbReference type="AlphaFoldDB" id="A0A803M366"/>
<dbReference type="Proteomes" id="UP000596660">
    <property type="component" value="Unplaced"/>
</dbReference>
<reference evidence="1" key="2">
    <citation type="submission" date="2021-03" db="UniProtKB">
        <authorList>
            <consortium name="EnsemblPlants"/>
        </authorList>
    </citation>
    <scope>IDENTIFICATION</scope>
</reference>